<dbReference type="SUPFAM" id="SSF160582">
    <property type="entry name" value="MbtH-like"/>
    <property type="match status" value="1"/>
</dbReference>
<feature type="domain" description="MbtH-like" evidence="1">
    <location>
        <begin position="3"/>
        <end position="53"/>
    </location>
</feature>
<gene>
    <name evidence="2" type="ORF">GCM10010315_15290</name>
</gene>
<dbReference type="RefSeq" id="WP_344434050.1">
    <property type="nucleotide sequence ID" value="NZ_BAAASL010000005.1"/>
</dbReference>
<dbReference type="InterPro" id="IPR037407">
    <property type="entry name" value="MLP_fam"/>
</dbReference>
<reference evidence="3" key="1">
    <citation type="journal article" date="2019" name="Int. J. Syst. Evol. Microbiol.">
        <title>The Global Catalogue of Microorganisms (GCM) 10K type strain sequencing project: providing services to taxonomists for standard genome sequencing and annotation.</title>
        <authorList>
            <consortium name="The Broad Institute Genomics Platform"/>
            <consortium name="The Broad Institute Genome Sequencing Center for Infectious Disease"/>
            <person name="Wu L."/>
            <person name="Ma J."/>
        </authorList>
    </citation>
    <scope>NUCLEOTIDE SEQUENCE [LARGE SCALE GENOMIC DNA]</scope>
    <source>
        <strain evidence="3">JCM 4542</strain>
    </source>
</reference>
<sequence>MANPFEDENASYVVLINDELQHSLWPNALEVPGGWRVVFGEASRADCLEYVNKNWTDMRPKSLVDAMDAAAAEAADRPGT</sequence>
<protein>
    <submittedName>
        <fullName evidence="2">MbtH family protein</fullName>
    </submittedName>
</protein>
<accession>A0ABP6G413</accession>
<dbReference type="EMBL" id="BAAASL010000005">
    <property type="protein sequence ID" value="GAA2712179.1"/>
    <property type="molecule type" value="Genomic_DNA"/>
</dbReference>
<name>A0ABP6G413_9ACTN</name>
<dbReference type="InterPro" id="IPR038020">
    <property type="entry name" value="MbtH-like_sf"/>
</dbReference>
<comment type="caution">
    <text evidence="2">The sequence shown here is derived from an EMBL/GenBank/DDBJ whole genome shotgun (WGS) entry which is preliminary data.</text>
</comment>
<organism evidence="2 3">
    <name type="scientific">Streptomyces luteosporeus</name>
    <dbReference type="NCBI Taxonomy" id="173856"/>
    <lineage>
        <taxon>Bacteria</taxon>
        <taxon>Bacillati</taxon>
        <taxon>Actinomycetota</taxon>
        <taxon>Actinomycetes</taxon>
        <taxon>Kitasatosporales</taxon>
        <taxon>Streptomycetaceae</taxon>
        <taxon>Streptomyces</taxon>
    </lineage>
</organism>
<dbReference type="SMART" id="SM00923">
    <property type="entry name" value="MbtH"/>
    <property type="match status" value="1"/>
</dbReference>
<dbReference type="PANTHER" id="PTHR38444">
    <property type="entry name" value="ENTEROBACTIN BIOSYNTHESIS PROTEIN YBDZ"/>
    <property type="match status" value="1"/>
</dbReference>
<evidence type="ECO:0000313" key="2">
    <source>
        <dbReference type="EMBL" id="GAA2712179.1"/>
    </source>
</evidence>
<dbReference type="Pfam" id="PF03621">
    <property type="entry name" value="MbtH"/>
    <property type="match status" value="1"/>
</dbReference>
<dbReference type="PANTHER" id="PTHR38444:SF1">
    <property type="entry name" value="ENTEROBACTIN BIOSYNTHESIS PROTEIN YBDZ"/>
    <property type="match status" value="1"/>
</dbReference>
<keyword evidence="3" id="KW-1185">Reference proteome</keyword>
<evidence type="ECO:0000313" key="3">
    <source>
        <dbReference type="Proteomes" id="UP001500886"/>
    </source>
</evidence>
<dbReference type="Proteomes" id="UP001500886">
    <property type="component" value="Unassembled WGS sequence"/>
</dbReference>
<proteinExistence type="predicted"/>
<dbReference type="InterPro" id="IPR005153">
    <property type="entry name" value="MbtH-like_dom"/>
</dbReference>
<dbReference type="Gene3D" id="3.90.820.10">
    <property type="entry name" value="Structural Genomics, Unknown Function 30-nov-00 1gh9 Mol_id"/>
    <property type="match status" value="1"/>
</dbReference>
<evidence type="ECO:0000259" key="1">
    <source>
        <dbReference type="SMART" id="SM00923"/>
    </source>
</evidence>